<dbReference type="GO" id="GO:0005737">
    <property type="term" value="C:cytoplasm"/>
    <property type="evidence" value="ECO:0007669"/>
    <property type="project" value="TreeGrafter"/>
</dbReference>
<proteinExistence type="predicted"/>
<evidence type="ECO:0000313" key="4">
    <source>
        <dbReference type="EMBL" id="EFA79213.1"/>
    </source>
</evidence>
<feature type="compositionally biased region" description="Polar residues" evidence="2">
    <location>
        <begin position="479"/>
        <end position="503"/>
    </location>
</feature>
<dbReference type="Gene3D" id="1.10.950.10">
    <property type="entry name" value="Villin headpiece domain"/>
    <property type="match status" value="1"/>
</dbReference>
<dbReference type="EMBL" id="ADBJ01000036">
    <property type="protein sequence ID" value="EFA79213.1"/>
    <property type="molecule type" value="Genomic_DNA"/>
</dbReference>
<dbReference type="RefSeq" id="XP_020431334.1">
    <property type="nucleotide sequence ID" value="XM_020578870.1"/>
</dbReference>
<feature type="compositionally biased region" description="Low complexity" evidence="2">
    <location>
        <begin position="89"/>
        <end position="99"/>
    </location>
</feature>
<dbReference type="PRINTS" id="PR00597">
    <property type="entry name" value="GELSOLIN"/>
</dbReference>
<comment type="caution">
    <text evidence="4">The sequence shown here is derived from an EMBL/GenBank/DDBJ whole genome shotgun (WGS) entry which is preliminary data.</text>
</comment>
<dbReference type="GeneID" id="31363520"/>
<feature type="domain" description="HP" evidence="3">
    <location>
        <begin position="1295"/>
        <end position="1357"/>
    </location>
</feature>
<dbReference type="SMART" id="SM00262">
    <property type="entry name" value="GEL"/>
    <property type="match status" value="4"/>
</dbReference>
<feature type="region of interest" description="Disordered" evidence="2">
    <location>
        <begin position="146"/>
        <end position="541"/>
    </location>
</feature>
<dbReference type="Pfam" id="PF02209">
    <property type="entry name" value="VHP"/>
    <property type="match status" value="1"/>
</dbReference>
<feature type="region of interest" description="Disordered" evidence="2">
    <location>
        <begin position="1"/>
        <end position="99"/>
    </location>
</feature>
<dbReference type="PROSITE" id="PS51089">
    <property type="entry name" value="HP"/>
    <property type="match status" value="1"/>
</dbReference>
<evidence type="ECO:0000313" key="5">
    <source>
        <dbReference type="Proteomes" id="UP000001396"/>
    </source>
</evidence>
<dbReference type="InterPro" id="IPR036886">
    <property type="entry name" value="Villin_headpiece_dom_sf"/>
</dbReference>
<evidence type="ECO:0000259" key="3">
    <source>
        <dbReference type="PROSITE" id="PS51089"/>
    </source>
</evidence>
<accession>D3BHN6</accession>
<dbReference type="GO" id="GO:0005546">
    <property type="term" value="F:phosphatidylinositol-4,5-bisphosphate binding"/>
    <property type="evidence" value="ECO:0007669"/>
    <property type="project" value="TreeGrafter"/>
</dbReference>
<reference evidence="4 5" key="1">
    <citation type="journal article" date="2011" name="Genome Res.">
        <title>Phylogeny-wide analysis of social amoeba genomes highlights ancient origins for complex intercellular communication.</title>
        <authorList>
            <person name="Heidel A.J."/>
            <person name="Lawal H.M."/>
            <person name="Felder M."/>
            <person name="Schilde C."/>
            <person name="Helps N.R."/>
            <person name="Tunggal B."/>
            <person name="Rivero F."/>
            <person name="John U."/>
            <person name="Schleicher M."/>
            <person name="Eichinger L."/>
            <person name="Platzer M."/>
            <person name="Noegel A.A."/>
            <person name="Schaap P."/>
            <person name="Gloeckner G."/>
        </authorList>
    </citation>
    <scope>NUCLEOTIDE SEQUENCE [LARGE SCALE GENOMIC DNA]</scope>
    <source>
        <strain evidence="5">ATCC 26659 / Pp 5 / PN500</strain>
    </source>
</reference>
<dbReference type="SMART" id="SM00153">
    <property type="entry name" value="VHP"/>
    <property type="match status" value="1"/>
</dbReference>
<dbReference type="CDD" id="cd11293">
    <property type="entry name" value="gelsolin_S4_like"/>
    <property type="match status" value="1"/>
</dbReference>
<dbReference type="OMA" id="MEKFWGC"/>
<dbReference type="Proteomes" id="UP000001396">
    <property type="component" value="Unassembled WGS sequence"/>
</dbReference>
<gene>
    <name evidence="4" type="ORF">PPL_08041</name>
</gene>
<dbReference type="PANTHER" id="PTHR11977:SF51">
    <property type="entry name" value="PROTEIN FLIGHTLESS-1 HOMOLOG"/>
    <property type="match status" value="1"/>
</dbReference>
<keyword evidence="1" id="KW-0677">Repeat</keyword>
<feature type="compositionally biased region" description="Low complexity" evidence="2">
    <location>
        <begin position="711"/>
        <end position="726"/>
    </location>
</feature>
<dbReference type="Pfam" id="PF00626">
    <property type="entry name" value="Gelsolin"/>
    <property type="match status" value="4"/>
</dbReference>
<evidence type="ECO:0000256" key="2">
    <source>
        <dbReference type="SAM" id="MobiDB-lite"/>
    </source>
</evidence>
<dbReference type="InterPro" id="IPR007123">
    <property type="entry name" value="Gelsolin-like_dom"/>
</dbReference>
<feature type="region of interest" description="Disordered" evidence="2">
    <location>
        <begin position="703"/>
        <end position="726"/>
    </location>
</feature>
<dbReference type="GO" id="GO:0015629">
    <property type="term" value="C:actin cytoskeleton"/>
    <property type="evidence" value="ECO:0007669"/>
    <property type="project" value="TreeGrafter"/>
</dbReference>
<dbReference type="GO" id="GO:0051016">
    <property type="term" value="P:barbed-end actin filament capping"/>
    <property type="evidence" value="ECO:0007669"/>
    <property type="project" value="TreeGrafter"/>
</dbReference>
<dbReference type="InParanoid" id="D3BHN6"/>
<sequence>MSSATSNGTTTSSRLPARKTTTTTSNTTRGAASATAGKSAVKSTGSGTTPSSSSFKSKLPSSTSTTSSSSSKSQISTNKDGGIRKTTKTTKTTTTTTKTTTIQVLANTSSTDNDSFVVSTILPENEQQQQQSEIIVKSVEIPESYSISSESIDQQQHQEQQDVSETIEPITTTTTTTTTSQKTPNSTAKTTVTKQTTTKTTGIKKPISTTSKQPSPSSSKPTTTGTTKSTSGLKKPVSSTSATTTATAGSIKKPTTTTATTSSSASTSSISKPKSTTTSTTTTGSSSIPKKVTTTTAPTGSTTLSSIKKPVTVSTKATTTTTAAPATSTSKTTTTANGVKPTTSSGLKPKTTTTTTTTTTSAIKKPTTTSSKQPSTSTSSALKKPTSTTKSTTTTSPSTTSSIKKPVTTSTTTTKATATTTTAAIKKATNTTVKTTNGQTTKKPSTTTPSATPKAATSSSLATKSLTATSSKSTPSKSVVTNSNAPSVLGSMSSTQLLSNPKSSRPAGPSNRKKPTVNPVKNLAGKSSITSNSPSKSKSGGAANVTGFGLLASVDPSDVIEWKNKKLNKTDDKNKNRLIKFTGKKSIVGRLVELHFKSIRSNCCYILDTGLKIYEWRGSASNKIQHSMAMDLAGRIRNKERGGRPQSIIIEDTKKTNNSTFESEFWEAIGTANGSRPKDIPEETEDEQQKNRVKDILYCLTLNDSDNNNTKPSPQKNSKQQQQQQPVGILKGEVIKYAGKMLTKELLSSTNSYVVDCWSEVYLWVGKQTDAQVKKHSMAKAEELLASRKNRPSWVSIVRIIEDGETELFKEKFIDWSRSLPISMAPTPKGRVADVKKEEFKVESIKIDQPLPATFTAAIDDCRGTIQMWRVKDHSMEPLEQHLYGHFFTGESYVIVYRYMQKNRECFLTYFWQGKRSTINEKGESARLAVDMDDTLGSVTKKIRVVQNKEPIHFLNIFGGFIIVHNGVLDLDRVRNGVLSEKSVAMYQVRSCNHHNSTFNWRVIELDDVSSKYLNSNDWFIIKTSANRFYIWKGLNYRNNTTTTTTNDNRLELIINKLLPITKVTTTTTTTAIITNEEEEVEETEEKEEEESGVEIVLCNERQEPTVFWNDIGDVRTRFSDIVEHSPLMFQCSYSSGSFTVDRVFEFDQDDLDDEDVMIFDCHTAVYLWIGRRSTQDERKASMSAVLDYITKINTQQRLDLLRHKENEKEKIAVKEEEEEEEDGAEIVITTTTTTTTTTNNSNNSNVKSLEDYVFLIDSGYEPVEFTRYFHGSWDTRKKRGPPPLATIKVADYLKALNRTYTLEELQNNPPKALDSTKLETYLSDSDFENLFKMDKATFAQQKIWKQENLKKSFAIY</sequence>
<dbReference type="InterPro" id="IPR029006">
    <property type="entry name" value="ADF-H/Gelsolin-like_dom_sf"/>
</dbReference>
<dbReference type="GO" id="GO:0051014">
    <property type="term" value="P:actin filament severing"/>
    <property type="evidence" value="ECO:0007669"/>
    <property type="project" value="TreeGrafter"/>
</dbReference>
<dbReference type="GO" id="GO:0051015">
    <property type="term" value="F:actin filament binding"/>
    <property type="evidence" value="ECO:0007669"/>
    <property type="project" value="InterPro"/>
</dbReference>
<dbReference type="SUPFAM" id="SSF55753">
    <property type="entry name" value="Actin depolymerizing proteins"/>
    <property type="match status" value="5"/>
</dbReference>
<dbReference type="SUPFAM" id="SSF47050">
    <property type="entry name" value="VHP, Villin headpiece domain"/>
    <property type="match status" value="1"/>
</dbReference>
<keyword evidence="5" id="KW-1185">Reference proteome</keyword>
<feature type="compositionally biased region" description="Low complexity" evidence="2">
    <location>
        <begin position="525"/>
        <end position="541"/>
    </location>
</feature>
<dbReference type="GO" id="GO:0008154">
    <property type="term" value="P:actin polymerization or depolymerization"/>
    <property type="evidence" value="ECO:0007669"/>
    <property type="project" value="TreeGrafter"/>
</dbReference>
<organism evidence="4 5">
    <name type="scientific">Heterostelium pallidum (strain ATCC 26659 / Pp 5 / PN500)</name>
    <name type="common">Cellular slime mold</name>
    <name type="synonym">Polysphondylium pallidum</name>
    <dbReference type="NCBI Taxonomy" id="670386"/>
    <lineage>
        <taxon>Eukaryota</taxon>
        <taxon>Amoebozoa</taxon>
        <taxon>Evosea</taxon>
        <taxon>Eumycetozoa</taxon>
        <taxon>Dictyostelia</taxon>
        <taxon>Acytosteliales</taxon>
        <taxon>Acytosteliaceae</taxon>
        <taxon>Heterostelium</taxon>
    </lineage>
</organism>
<name>D3BHN6_HETP5</name>
<feature type="compositionally biased region" description="Low complexity" evidence="2">
    <location>
        <begin position="1"/>
        <end position="77"/>
    </location>
</feature>
<dbReference type="Gene3D" id="3.40.20.10">
    <property type="entry name" value="Severin"/>
    <property type="match status" value="5"/>
</dbReference>
<protein>
    <recommendedName>
        <fullName evidence="3">HP domain-containing protein</fullName>
    </recommendedName>
</protein>
<feature type="compositionally biased region" description="Low complexity" evidence="2">
    <location>
        <begin position="186"/>
        <end position="478"/>
    </location>
</feature>
<evidence type="ECO:0000256" key="1">
    <source>
        <dbReference type="ARBA" id="ARBA00022737"/>
    </source>
</evidence>
<dbReference type="PANTHER" id="PTHR11977">
    <property type="entry name" value="VILLIN"/>
    <property type="match status" value="1"/>
</dbReference>
<dbReference type="InterPro" id="IPR007122">
    <property type="entry name" value="Villin/Gelsolin"/>
</dbReference>
<dbReference type="STRING" id="670386.D3BHN6"/>
<dbReference type="InterPro" id="IPR003128">
    <property type="entry name" value="Villin_headpiece"/>
</dbReference>
<feature type="compositionally biased region" description="Low complexity" evidence="2">
    <location>
        <begin position="146"/>
        <end position="164"/>
    </location>
</feature>